<dbReference type="InterPro" id="IPR036390">
    <property type="entry name" value="WH_DNA-bd_sf"/>
</dbReference>
<proteinExistence type="predicted"/>
<dbReference type="STRING" id="2309.CF15_01805"/>
<gene>
    <name evidence="2" type="ORF">CF15_01805</name>
</gene>
<dbReference type="OrthoDB" id="386482at2157"/>
<evidence type="ECO:0000313" key="3">
    <source>
        <dbReference type="Proteomes" id="UP000053352"/>
    </source>
</evidence>
<dbReference type="SUPFAM" id="SSF46785">
    <property type="entry name" value="Winged helix' DNA-binding domain"/>
    <property type="match status" value="1"/>
</dbReference>
<organism evidence="2 3">
    <name type="scientific">Pyrodictium occultum</name>
    <dbReference type="NCBI Taxonomy" id="2309"/>
    <lineage>
        <taxon>Archaea</taxon>
        <taxon>Thermoproteota</taxon>
        <taxon>Thermoprotei</taxon>
        <taxon>Desulfurococcales</taxon>
        <taxon>Pyrodictiaceae</taxon>
        <taxon>Pyrodictium</taxon>
    </lineage>
</organism>
<comment type="caution">
    <text evidence="2">The sequence shown here is derived from an EMBL/GenBank/DDBJ whole genome shotgun (WGS) entry which is preliminary data.</text>
</comment>
<dbReference type="EMBL" id="LNTB01000001">
    <property type="protein sequence ID" value="KSW11592.1"/>
    <property type="molecule type" value="Genomic_DNA"/>
</dbReference>
<dbReference type="Gene3D" id="1.10.10.10">
    <property type="entry name" value="Winged helix-like DNA-binding domain superfamily/Winged helix DNA-binding domain"/>
    <property type="match status" value="1"/>
</dbReference>
<dbReference type="Pfam" id="PF12802">
    <property type="entry name" value="MarR_2"/>
    <property type="match status" value="1"/>
</dbReference>
<feature type="domain" description="HTH marR-type" evidence="1">
    <location>
        <begin position="14"/>
        <end position="65"/>
    </location>
</feature>
<evidence type="ECO:0000259" key="1">
    <source>
        <dbReference type="Pfam" id="PF12802"/>
    </source>
</evidence>
<protein>
    <recommendedName>
        <fullName evidence="1">HTH marR-type domain-containing protein</fullName>
    </recommendedName>
</protein>
<dbReference type="AlphaFoldDB" id="A0A0V8RUC4"/>
<dbReference type="InterPro" id="IPR000835">
    <property type="entry name" value="HTH_MarR-typ"/>
</dbReference>
<dbReference type="InterPro" id="IPR036388">
    <property type="entry name" value="WH-like_DNA-bd_sf"/>
</dbReference>
<reference evidence="2 3" key="1">
    <citation type="submission" date="2015-11" db="EMBL/GenBank/DDBJ databases">
        <title>Genome sequence of Pyrodictium occultum PL-19, a marine hyperthermophilic archaeon isolated from Volcano, Italy.</title>
        <authorList>
            <person name="Utturkar S."/>
            <person name="Huber H."/>
            <person name="Leptihn S."/>
            <person name="Brown S."/>
            <person name="Stetter K.O."/>
            <person name="Podar M."/>
        </authorList>
    </citation>
    <scope>NUCLEOTIDE SEQUENCE [LARGE SCALE GENOMIC DNA]</scope>
    <source>
        <strain evidence="2 3">PL-19</strain>
    </source>
</reference>
<sequence length="164" mass="17351">MAGGEMGAADTGGGLTPSQAAVLLAVYRGVDRVEELARALRLPRETVEDIVGELEAMGMLEEYRSGLIFKRRRLRLTRRGLDAVPEAMRLMEHAAQAAKRLVEARLARQEARRLEAPADAGLPEEELLAIAPLLPMLGLLSAAEALMLLDLLSGLDAGGAGGGG</sequence>
<dbReference type="GO" id="GO:0003700">
    <property type="term" value="F:DNA-binding transcription factor activity"/>
    <property type="evidence" value="ECO:0007669"/>
    <property type="project" value="InterPro"/>
</dbReference>
<name>A0A0V8RUC4_PYROC</name>
<keyword evidence="3" id="KW-1185">Reference proteome</keyword>
<accession>A0A0V8RUC4</accession>
<evidence type="ECO:0000313" key="2">
    <source>
        <dbReference type="EMBL" id="KSW11592.1"/>
    </source>
</evidence>
<dbReference type="Proteomes" id="UP000053352">
    <property type="component" value="Unassembled WGS sequence"/>
</dbReference>
<dbReference type="RefSeq" id="WP_058370267.1">
    <property type="nucleotide sequence ID" value="NZ_LNTB01000001.1"/>
</dbReference>